<dbReference type="InterPro" id="IPR000073">
    <property type="entry name" value="AB_hydrolase_1"/>
</dbReference>
<dbReference type="InterPro" id="IPR029058">
    <property type="entry name" value="AB_hydrolase_fold"/>
</dbReference>
<keyword evidence="1" id="KW-0812">Transmembrane</keyword>
<evidence type="ECO:0000313" key="4">
    <source>
        <dbReference type="Proteomes" id="UP000824005"/>
    </source>
</evidence>
<protein>
    <submittedName>
        <fullName evidence="3">Alpha/beta hydrolase</fullName>
    </submittedName>
</protein>
<comment type="caution">
    <text evidence="3">The sequence shown here is derived from an EMBL/GenBank/DDBJ whole genome shotgun (WGS) entry which is preliminary data.</text>
</comment>
<keyword evidence="3" id="KW-0378">Hydrolase</keyword>
<dbReference type="InterPro" id="IPR050228">
    <property type="entry name" value="Carboxylesterase_BioH"/>
</dbReference>
<organism evidence="3 4">
    <name type="scientific">Candidatus Agrococcus pullicola</name>
    <dbReference type="NCBI Taxonomy" id="2838429"/>
    <lineage>
        <taxon>Bacteria</taxon>
        <taxon>Bacillati</taxon>
        <taxon>Actinomycetota</taxon>
        <taxon>Actinomycetes</taxon>
        <taxon>Micrococcales</taxon>
        <taxon>Microbacteriaceae</taxon>
        <taxon>Agrococcus</taxon>
    </lineage>
</organism>
<dbReference type="PANTHER" id="PTHR43194:SF2">
    <property type="entry name" value="PEROXISOMAL MEMBRANE PROTEIN LPX1"/>
    <property type="match status" value="1"/>
</dbReference>
<gene>
    <name evidence="3" type="ORF">H9830_10765</name>
</gene>
<evidence type="ECO:0000313" key="3">
    <source>
        <dbReference type="EMBL" id="HIY66744.1"/>
    </source>
</evidence>
<dbReference type="AlphaFoldDB" id="A0A9D1YVU0"/>
<dbReference type="SUPFAM" id="SSF53474">
    <property type="entry name" value="alpha/beta-Hydrolases"/>
    <property type="match status" value="1"/>
</dbReference>
<dbReference type="Pfam" id="PF00561">
    <property type="entry name" value="Abhydrolase_1"/>
    <property type="match status" value="1"/>
</dbReference>
<dbReference type="PANTHER" id="PTHR43194">
    <property type="entry name" value="HYDROLASE ALPHA/BETA FOLD FAMILY"/>
    <property type="match status" value="1"/>
</dbReference>
<feature type="transmembrane region" description="Helical" evidence="1">
    <location>
        <begin position="88"/>
        <end position="110"/>
    </location>
</feature>
<dbReference type="Proteomes" id="UP000824005">
    <property type="component" value="Unassembled WGS sequence"/>
</dbReference>
<evidence type="ECO:0000259" key="2">
    <source>
        <dbReference type="Pfam" id="PF00561"/>
    </source>
</evidence>
<reference evidence="3" key="1">
    <citation type="journal article" date="2021" name="PeerJ">
        <title>Extensive microbial diversity within the chicken gut microbiome revealed by metagenomics and culture.</title>
        <authorList>
            <person name="Gilroy R."/>
            <person name="Ravi A."/>
            <person name="Getino M."/>
            <person name="Pursley I."/>
            <person name="Horton D.L."/>
            <person name="Alikhan N.F."/>
            <person name="Baker D."/>
            <person name="Gharbi K."/>
            <person name="Hall N."/>
            <person name="Watson M."/>
            <person name="Adriaenssens E.M."/>
            <person name="Foster-Nyarko E."/>
            <person name="Jarju S."/>
            <person name="Secka A."/>
            <person name="Antonio M."/>
            <person name="Oren A."/>
            <person name="Chaudhuri R.R."/>
            <person name="La Ragione R."/>
            <person name="Hildebrand F."/>
            <person name="Pallen M.J."/>
        </authorList>
    </citation>
    <scope>NUCLEOTIDE SEQUENCE</scope>
    <source>
        <strain evidence="3">ChiGjej1B1-98</strain>
    </source>
</reference>
<dbReference type="Gene3D" id="3.40.50.1820">
    <property type="entry name" value="alpha/beta hydrolase"/>
    <property type="match status" value="1"/>
</dbReference>
<keyword evidence="1" id="KW-0472">Membrane</keyword>
<sequence length="293" mass="33093">MIRHRTVELPDGTIHYRTFGGDGPPVVLLHGGGIDNGDWMWHRFAKDLAVDHRVFVPDHPKHGLSWPWHGRADQRGQEDMLAAMMDHWGLASATLIGLSLGSATALGYALRQPDRVERLVLTSTGGLQQRLESHELAWLSLRTPLSWLISRSMSAQSMRTWVRTKVSFADYVPPTEIDALADLAAEELLIKRAHGGHMFCDWNRFETAPRHHRANFMNRIHELTQPILFVHGENDAAVPLEYPRQAAKAAARGQLAVIKEAGHFVPVERPVEYARVVREFLTETTPTRKTFDD</sequence>
<proteinExistence type="predicted"/>
<dbReference type="InterPro" id="IPR000639">
    <property type="entry name" value="Epox_hydrolase-like"/>
</dbReference>
<evidence type="ECO:0000256" key="1">
    <source>
        <dbReference type="SAM" id="Phobius"/>
    </source>
</evidence>
<keyword evidence="1" id="KW-1133">Transmembrane helix</keyword>
<dbReference type="PRINTS" id="PR00111">
    <property type="entry name" value="ABHYDROLASE"/>
</dbReference>
<reference evidence="3" key="2">
    <citation type="submission" date="2021-04" db="EMBL/GenBank/DDBJ databases">
        <authorList>
            <person name="Gilroy R."/>
        </authorList>
    </citation>
    <scope>NUCLEOTIDE SEQUENCE</scope>
    <source>
        <strain evidence="3">ChiGjej1B1-98</strain>
    </source>
</reference>
<name>A0A9D1YVU0_9MICO</name>
<dbReference type="EMBL" id="DXDC01000323">
    <property type="protein sequence ID" value="HIY66744.1"/>
    <property type="molecule type" value="Genomic_DNA"/>
</dbReference>
<dbReference type="PRINTS" id="PR00412">
    <property type="entry name" value="EPOXHYDRLASE"/>
</dbReference>
<feature type="domain" description="AB hydrolase-1" evidence="2">
    <location>
        <begin position="24"/>
        <end position="270"/>
    </location>
</feature>
<accession>A0A9D1YVU0</accession>
<dbReference type="GO" id="GO:0016787">
    <property type="term" value="F:hydrolase activity"/>
    <property type="evidence" value="ECO:0007669"/>
    <property type="project" value="UniProtKB-KW"/>
</dbReference>